<protein>
    <recommendedName>
        <fullName evidence="4">Chemosensory protein</fullName>
    </recommendedName>
</protein>
<feature type="chain" id="PRO_5043348271" description="Chemosensory protein" evidence="1">
    <location>
        <begin position="17"/>
        <end position="123"/>
    </location>
</feature>
<dbReference type="Proteomes" id="UP001497472">
    <property type="component" value="Unassembled WGS sequence"/>
</dbReference>
<keyword evidence="3" id="KW-1185">Reference proteome</keyword>
<accession>A0AAV1JSP1</accession>
<dbReference type="PANTHER" id="PTHR11257:SF12">
    <property type="entry name" value="EJACULATORY BULB-SPECIFIC PROTEIN 3-RELATED"/>
    <property type="match status" value="1"/>
</dbReference>
<evidence type="ECO:0000313" key="2">
    <source>
        <dbReference type="EMBL" id="CAK1552531.1"/>
    </source>
</evidence>
<dbReference type="InterPro" id="IPR005055">
    <property type="entry name" value="A10/PebIII"/>
</dbReference>
<reference evidence="2 3" key="1">
    <citation type="submission" date="2023-11" db="EMBL/GenBank/DDBJ databases">
        <authorList>
            <person name="Okamura Y."/>
        </authorList>
    </citation>
    <scope>NUCLEOTIDE SEQUENCE [LARGE SCALE GENOMIC DNA]</scope>
</reference>
<dbReference type="Pfam" id="PF03392">
    <property type="entry name" value="OS-D"/>
    <property type="match status" value="1"/>
</dbReference>
<gene>
    <name evidence="2" type="ORF">LNINA_LOCUS11571</name>
</gene>
<feature type="signal peptide" evidence="1">
    <location>
        <begin position="1"/>
        <end position="16"/>
    </location>
</feature>
<dbReference type="Gene3D" id="1.10.2080.10">
    <property type="entry name" value="Insect odorant-binding protein A10/Ejaculatory bulb-specific protein 3"/>
    <property type="match status" value="1"/>
</dbReference>
<dbReference type="SUPFAM" id="SSF100910">
    <property type="entry name" value="Chemosensory protein Csp2"/>
    <property type="match status" value="1"/>
</dbReference>
<evidence type="ECO:0000313" key="3">
    <source>
        <dbReference type="Proteomes" id="UP001497472"/>
    </source>
</evidence>
<keyword evidence="1" id="KW-0732">Signal</keyword>
<proteinExistence type="predicted"/>
<dbReference type="InterPro" id="IPR036682">
    <property type="entry name" value="OS_D_A10/PebIII_sf"/>
</dbReference>
<evidence type="ECO:0008006" key="4">
    <source>
        <dbReference type="Google" id="ProtNLM"/>
    </source>
</evidence>
<evidence type="ECO:0000256" key="1">
    <source>
        <dbReference type="SAM" id="SignalP"/>
    </source>
</evidence>
<name>A0AAV1JSP1_9NEOP</name>
<organism evidence="2 3">
    <name type="scientific">Leptosia nina</name>
    <dbReference type="NCBI Taxonomy" id="320188"/>
    <lineage>
        <taxon>Eukaryota</taxon>
        <taxon>Metazoa</taxon>
        <taxon>Ecdysozoa</taxon>
        <taxon>Arthropoda</taxon>
        <taxon>Hexapoda</taxon>
        <taxon>Insecta</taxon>
        <taxon>Pterygota</taxon>
        <taxon>Neoptera</taxon>
        <taxon>Endopterygota</taxon>
        <taxon>Lepidoptera</taxon>
        <taxon>Glossata</taxon>
        <taxon>Ditrysia</taxon>
        <taxon>Papilionoidea</taxon>
        <taxon>Pieridae</taxon>
        <taxon>Pierinae</taxon>
        <taxon>Leptosia</taxon>
    </lineage>
</organism>
<comment type="caution">
    <text evidence="2">The sequence shown here is derived from an EMBL/GenBank/DDBJ whole genome shotgun (WGS) entry which is preliminary data.</text>
</comment>
<dbReference type="PANTHER" id="PTHR11257">
    <property type="entry name" value="CHEMOSENSORY PROTEIN-RELATED"/>
    <property type="match status" value="1"/>
</dbReference>
<sequence length="123" mass="14139">MKSFIILSALVALVVADSIEYYTTNDDHYDIDAMMKDPIKVKSFMDCFLDIGSCDSLAESYKKNMKDAVATACRRCNDPQKHLWNRALWGLKNLHPAYFEKFQKKYDPENLYIPALEKAVAGY</sequence>
<dbReference type="AlphaFoldDB" id="A0AAV1JSP1"/>
<dbReference type="EMBL" id="CAVLEF010000146">
    <property type="protein sequence ID" value="CAK1552531.1"/>
    <property type="molecule type" value="Genomic_DNA"/>
</dbReference>